<evidence type="ECO:0000313" key="3">
    <source>
        <dbReference type="Proteomes" id="UP000006693"/>
    </source>
</evidence>
<feature type="region of interest" description="Disordered" evidence="1">
    <location>
        <begin position="97"/>
        <end position="122"/>
    </location>
</feature>
<name>A0A0H2WKU5_BURMA</name>
<dbReference type="HOGENOM" id="CLU_2022378_0_0_4"/>
<evidence type="ECO:0000256" key="1">
    <source>
        <dbReference type="SAM" id="MobiDB-lite"/>
    </source>
</evidence>
<dbReference type="EMBL" id="CP000010">
    <property type="protein sequence ID" value="AAU49723.1"/>
    <property type="molecule type" value="Genomic_DNA"/>
</dbReference>
<proteinExistence type="predicted"/>
<organism evidence="2 3">
    <name type="scientific">Burkholderia mallei (strain ATCC 23344)</name>
    <dbReference type="NCBI Taxonomy" id="243160"/>
    <lineage>
        <taxon>Bacteria</taxon>
        <taxon>Pseudomonadati</taxon>
        <taxon>Pseudomonadota</taxon>
        <taxon>Betaproteobacteria</taxon>
        <taxon>Burkholderiales</taxon>
        <taxon>Burkholderiaceae</taxon>
        <taxon>Burkholderia</taxon>
        <taxon>pseudomallei group</taxon>
    </lineage>
</organism>
<dbReference type="KEGG" id="bma:BMA0615"/>
<keyword evidence="3" id="KW-1185">Reference proteome</keyword>
<evidence type="ECO:0000313" key="2">
    <source>
        <dbReference type="EMBL" id="AAU49723.1"/>
    </source>
</evidence>
<sequence>MRDGPRAAATAYAMRAARTRPVTRLAAAASFVRARAAHSHSCVAVPHPSNVPFSGALLDVDQTCDGAGHPLRPSFIRTSAPLGRHVARAAADRRAFDRAARDRSAIAPRRRARALDPPRFTH</sequence>
<reference evidence="2 3" key="1">
    <citation type="journal article" date="2004" name="Proc. Natl. Acad. Sci. U.S.A.">
        <title>Structural flexibility in the Burkholderia mallei genome.</title>
        <authorList>
            <person name="Nierman W.C."/>
            <person name="DeShazer D."/>
            <person name="Kim H.S."/>
            <person name="Tettelin H."/>
            <person name="Nelson K.E."/>
            <person name="Feldblyum T."/>
            <person name="Ulrich R.L."/>
            <person name="Ronning C.M."/>
            <person name="Brinkac L.M."/>
            <person name="Daugherty S.C."/>
            <person name="Davidsen T.D."/>
            <person name="Deboy R.T."/>
            <person name="Dimitrov G."/>
            <person name="Dodson R.J."/>
            <person name="Durkin A.S."/>
            <person name="Gwinn M.L."/>
            <person name="Haft D.H."/>
            <person name="Khouri H."/>
            <person name="Kolonay J.F."/>
            <person name="Madupu R."/>
            <person name="Mohammoud Y."/>
            <person name="Nelson W.C."/>
            <person name="Radune D."/>
            <person name="Romero C.M."/>
            <person name="Sarria S."/>
            <person name="Selengut J."/>
            <person name="Shamblin C."/>
            <person name="Sullivan S.A."/>
            <person name="White O."/>
            <person name="Yu Y."/>
            <person name="Zafar N."/>
            <person name="Zhou L."/>
            <person name="Fraser C.M."/>
        </authorList>
    </citation>
    <scope>NUCLEOTIDE SEQUENCE [LARGE SCALE GENOMIC DNA]</scope>
    <source>
        <strain evidence="2 3">ATCC 23344</strain>
    </source>
</reference>
<protein>
    <submittedName>
        <fullName evidence="2">Uncharacterized protein</fullName>
    </submittedName>
</protein>
<dbReference type="AlphaFoldDB" id="A0A0H2WKU5"/>
<accession>A0A0H2WKU5</accession>
<gene>
    <name evidence="2" type="ordered locus">BMA0615</name>
</gene>
<dbReference type="Proteomes" id="UP000006693">
    <property type="component" value="Chromosome 1"/>
</dbReference>